<comment type="caution">
    <text evidence="1">The sequence shown here is derived from an EMBL/GenBank/DDBJ whole genome shotgun (WGS) entry which is preliminary data.</text>
</comment>
<accession>A0ABU6WTF9</accession>
<reference evidence="1 2" key="1">
    <citation type="journal article" date="2023" name="Plants (Basel)">
        <title>Bridging the Gap: Combining Genomics and Transcriptomics Approaches to Understand Stylosanthes scabra, an Orphan Legume from the Brazilian Caatinga.</title>
        <authorList>
            <person name="Ferreira-Neto J.R.C."/>
            <person name="da Silva M.D."/>
            <person name="Binneck E."/>
            <person name="de Melo N.F."/>
            <person name="da Silva R.H."/>
            <person name="de Melo A.L.T.M."/>
            <person name="Pandolfi V."/>
            <person name="Bustamante F.O."/>
            <person name="Brasileiro-Vidal A.C."/>
            <person name="Benko-Iseppon A.M."/>
        </authorList>
    </citation>
    <scope>NUCLEOTIDE SEQUENCE [LARGE SCALE GENOMIC DNA]</scope>
    <source>
        <tissue evidence="1">Leaves</tissue>
    </source>
</reference>
<organism evidence="1 2">
    <name type="scientific">Stylosanthes scabra</name>
    <dbReference type="NCBI Taxonomy" id="79078"/>
    <lineage>
        <taxon>Eukaryota</taxon>
        <taxon>Viridiplantae</taxon>
        <taxon>Streptophyta</taxon>
        <taxon>Embryophyta</taxon>
        <taxon>Tracheophyta</taxon>
        <taxon>Spermatophyta</taxon>
        <taxon>Magnoliopsida</taxon>
        <taxon>eudicotyledons</taxon>
        <taxon>Gunneridae</taxon>
        <taxon>Pentapetalae</taxon>
        <taxon>rosids</taxon>
        <taxon>fabids</taxon>
        <taxon>Fabales</taxon>
        <taxon>Fabaceae</taxon>
        <taxon>Papilionoideae</taxon>
        <taxon>50 kb inversion clade</taxon>
        <taxon>dalbergioids sensu lato</taxon>
        <taxon>Dalbergieae</taxon>
        <taxon>Pterocarpus clade</taxon>
        <taxon>Stylosanthes</taxon>
    </lineage>
</organism>
<proteinExistence type="predicted"/>
<evidence type="ECO:0000313" key="1">
    <source>
        <dbReference type="EMBL" id="MED6189172.1"/>
    </source>
</evidence>
<protein>
    <submittedName>
        <fullName evidence="1">Uncharacterized protein</fullName>
    </submittedName>
</protein>
<evidence type="ECO:0000313" key="2">
    <source>
        <dbReference type="Proteomes" id="UP001341840"/>
    </source>
</evidence>
<dbReference type="EMBL" id="JASCZI010183220">
    <property type="protein sequence ID" value="MED6189172.1"/>
    <property type="molecule type" value="Genomic_DNA"/>
</dbReference>
<sequence>MGCQVSIFELRRSAFGDKLYGVAENYCQEGVDVEIGAITTMASAGSLIEELSSPHASACAGNKFSRISCAGDNRVWSPLLQALHCAGHRLFQVEPLTIVQRTSKGGRDTRFGTRRCAFGDKPYGVAESYSREGVVVEVNSSRSPE</sequence>
<name>A0ABU6WTF9_9FABA</name>
<gene>
    <name evidence="1" type="ORF">PIB30_093254</name>
</gene>
<keyword evidence="2" id="KW-1185">Reference proteome</keyword>
<dbReference type="Proteomes" id="UP001341840">
    <property type="component" value="Unassembled WGS sequence"/>
</dbReference>